<sequence>MIDQELRFEVEYGVNNEVYKDASNIRKTVFIIEQKVPKEIEVDEFENESYHIVGYLRDVPICCARIMTEYGKFKIGRVAILKPFRGKGIGDYLFTFTLDYLKNDLNAKEVYLNSQAQVTNFYRKHGFNTLGEPFLEANIVHIKMKKVL</sequence>
<accession>A0A1B3SJM3</accession>
<reference evidence="2 3" key="1">
    <citation type="submission" date="2016-08" db="EMBL/GenBank/DDBJ databases">
        <title>Complete genome sequence of Spiroplasma helicoides TABS-2 (DSM 22551).</title>
        <authorList>
            <person name="Shen W.-Y."/>
            <person name="Lo W.-S."/>
            <person name="Lai Y.-C."/>
            <person name="Kuo C.-H."/>
        </authorList>
    </citation>
    <scope>NUCLEOTIDE SEQUENCE [LARGE SCALE GENOMIC DNA]</scope>
    <source>
        <strain evidence="2 3">TABS-2</strain>
    </source>
</reference>
<name>A0A1B3SJM3_9MOLU</name>
<proteinExistence type="predicted"/>
<dbReference type="OrthoDB" id="9796171at2"/>
<dbReference type="PROSITE" id="PS51186">
    <property type="entry name" value="GNAT"/>
    <property type="match status" value="1"/>
</dbReference>
<dbReference type="GO" id="GO:0016747">
    <property type="term" value="F:acyltransferase activity, transferring groups other than amino-acyl groups"/>
    <property type="evidence" value="ECO:0007669"/>
    <property type="project" value="InterPro"/>
</dbReference>
<feature type="domain" description="N-acetyltransferase" evidence="1">
    <location>
        <begin position="10"/>
        <end position="148"/>
    </location>
</feature>
<dbReference type="AlphaFoldDB" id="A0A1B3SJM3"/>
<protein>
    <submittedName>
        <fullName evidence="2">Acetyltransferase, GNAT family protein</fullName>
    </submittedName>
</protein>
<dbReference type="EMBL" id="CP017015">
    <property type="protein sequence ID" value="AOG60127.1"/>
    <property type="molecule type" value="Genomic_DNA"/>
</dbReference>
<dbReference type="InterPro" id="IPR000182">
    <property type="entry name" value="GNAT_dom"/>
</dbReference>
<dbReference type="InterPro" id="IPR016181">
    <property type="entry name" value="Acyl_CoA_acyltransferase"/>
</dbReference>
<keyword evidence="3" id="KW-1185">Reference proteome</keyword>
<gene>
    <name evidence="2" type="ORF">SHELI_v1c01720</name>
</gene>
<dbReference type="RefSeq" id="WP_069115903.1">
    <property type="nucleotide sequence ID" value="NZ_CP017015.1"/>
</dbReference>
<dbReference type="STRING" id="216938.SHELI_v1c01720"/>
<dbReference type="KEGG" id="shj:SHELI_v1c01720"/>
<dbReference type="SUPFAM" id="SSF55729">
    <property type="entry name" value="Acyl-CoA N-acyltransferases (Nat)"/>
    <property type="match status" value="1"/>
</dbReference>
<dbReference type="Gene3D" id="3.40.630.30">
    <property type="match status" value="1"/>
</dbReference>
<dbReference type="CDD" id="cd04301">
    <property type="entry name" value="NAT_SF"/>
    <property type="match status" value="1"/>
</dbReference>
<keyword evidence="2" id="KW-0808">Transferase</keyword>
<dbReference type="Proteomes" id="UP000094378">
    <property type="component" value="Chromosome"/>
</dbReference>
<evidence type="ECO:0000259" key="1">
    <source>
        <dbReference type="PROSITE" id="PS51186"/>
    </source>
</evidence>
<evidence type="ECO:0000313" key="3">
    <source>
        <dbReference type="Proteomes" id="UP000094378"/>
    </source>
</evidence>
<dbReference type="Pfam" id="PF13673">
    <property type="entry name" value="Acetyltransf_10"/>
    <property type="match status" value="1"/>
</dbReference>
<organism evidence="2 3">
    <name type="scientific">Spiroplasma helicoides</name>
    <dbReference type="NCBI Taxonomy" id="216938"/>
    <lineage>
        <taxon>Bacteria</taxon>
        <taxon>Bacillati</taxon>
        <taxon>Mycoplasmatota</taxon>
        <taxon>Mollicutes</taxon>
        <taxon>Entomoplasmatales</taxon>
        <taxon>Spiroplasmataceae</taxon>
        <taxon>Spiroplasma</taxon>
    </lineage>
</organism>
<evidence type="ECO:0000313" key="2">
    <source>
        <dbReference type="EMBL" id="AOG60127.1"/>
    </source>
</evidence>